<dbReference type="Proteomes" id="UP000198372">
    <property type="component" value="Unassembled WGS sequence"/>
</dbReference>
<evidence type="ECO:0000313" key="1">
    <source>
        <dbReference type="EMBL" id="SCV73761.1"/>
    </source>
</evidence>
<organism evidence="1 2">
    <name type="scientific">Microbotryum intermedium</name>
    <dbReference type="NCBI Taxonomy" id="269621"/>
    <lineage>
        <taxon>Eukaryota</taxon>
        <taxon>Fungi</taxon>
        <taxon>Dikarya</taxon>
        <taxon>Basidiomycota</taxon>
        <taxon>Pucciniomycotina</taxon>
        <taxon>Microbotryomycetes</taxon>
        <taxon>Microbotryales</taxon>
        <taxon>Microbotryaceae</taxon>
        <taxon>Microbotryum</taxon>
    </lineage>
</organism>
<dbReference type="AlphaFoldDB" id="A0A238FNL0"/>
<accession>A0A238FNL0</accession>
<proteinExistence type="predicted"/>
<name>A0A238FNL0_9BASI</name>
<dbReference type="OrthoDB" id="2539766at2759"/>
<keyword evidence="2" id="KW-1185">Reference proteome</keyword>
<reference evidence="2" key="1">
    <citation type="submission" date="2016-09" db="EMBL/GenBank/DDBJ databases">
        <authorList>
            <person name="Jeantristanb JTB J.-T."/>
            <person name="Ricardo R."/>
        </authorList>
    </citation>
    <scope>NUCLEOTIDE SEQUENCE [LARGE SCALE GENOMIC DNA]</scope>
</reference>
<protein>
    <submittedName>
        <fullName evidence="1">BQ2448_6191 protein</fullName>
    </submittedName>
</protein>
<dbReference type="EMBL" id="FMSP01000019">
    <property type="protein sequence ID" value="SCV73761.1"/>
    <property type="molecule type" value="Genomic_DNA"/>
</dbReference>
<evidence type="ECO:0000313" key="2">
    <source>
        <dbReference type="Proteomes" id="UP000198372"/>
    </source>
</evidence>
<gene>
    <name evidence="1" type="ORF">BQ2448_6191</name>
</gene>
<sequence length="88" mass="10367">MLFLFIGYLTRDPLKATRPYTVFGDFVCPLASRLERRIVELRILFFHSIWKLCRRRRFSSQPLEPITETEFEELRGSIQGCTGRLASL</sequence>